<feature type="region of interest" description="Disordered" evidence="15">
    <location>
        <begin position="297"/>
        <end position="320"/>
    </location>
</feature>
<evidence type="ECO:0000256" key="5">
    <source>
        <dbReference type="ARBA" id="ARBA00021702"/>
    </source>
</evidence>
<organism evidence="17 18">
    <name type="scientific">Desulfoscipio geothermicus DSM 3669</name>
    <dbReference type="NCBI Taxonomy" id="1121426"/>
    <lineage>
        <taxon>Bacteria</taxon>
        <taxon>Bacillati</taxon>
        <taxon>Bacillota</taxon>
        <taxon>Clostridia</taxon>
        <taxon>Eubacteriales</taxon>
        <taxon>Desulfallaceae</taxon>
        <taxon>Desulfoscipio</taxon>
    </lineage>
</organism>
<keyword evidence="7" id="KW-0949">S-adenosyl-L-methionine</keyword>
<dbReference type="PROSITE" id="PS51918">
    <property type="entry name" value="RADICAL_SAM"/>
    <property type="match status" value="1"/>
</dbReference>
<evidence type="ECO:0000256" key="10">
    <source>
        <dbReference type="ARBA" id="ARBA00023014"/>
    </source>
</evidence>
<evidence type="ECO:0000256" key="8">
    <source>
        <dbReference type="ARBA" id="ARBA00022723"/>
    </source>
</evidence>
<accession>A0A1I6EDD5</accession>
<sequence length="320" mass="35086">MNTLTCGCARSTQSERVEAGTLEMTGRHPCYSYEAHHKYARMHLPVAPRCNIGCNYCNRKFDCVSESRPGVTSEVLTPEAARNKFLLVREKVANLSVVGIAGPGDALANWGSTRRTIELIKEADPEVIFCLSSNGLMLPDYAREIVELGVKHVTVTVNCLDSVTGSLIYRHVNYRGKVHRGAAGAEILLHNQQKGIEYLSRNGVLVKVNIVMVKGVNDDRIPEVVRRVKELGAFITNIMPLVPAPGSVFQDYAPTDAAELDRMRDLCGQDMQQMRHCKQCRADAIGLLNEDRSREFDTAPAEPNAGCGGSNRTSKIAAAS</sequence>
<dbReference type="InterPro" id="IPR005980">
    <property type="entry name" value="Nase_CF_NifB"/>
</dbReference>
<evidence type="ECO:0000256" key="9">
    <source>
        <dbReference type="ARBA" id="ARBA00023004"/>
    </source>
</evidence>
<evidence type="ECO:0000256" key="7">
    <source>
        <dbReference type="ARBA" id="ARBA00022691"/>
    </source>
</evidence>
<keyword evidence="8" id="KW-0479">Metal-binding</keyword>
<evidence type="ECO:0000256" key="12">
    <source>
        <dbReference type="ARBA" id="ARBA00023239"/>
    </source>
</evidence>
<evidence type="ECO:0000259" key="16">
    <source>
        <dbReference type="PROSITE" id="PS51918"/>
    </source>
</evidence>
<dbReference type="Proteomes" id="UP000199584">
    <property type="component" value="Unassembled WGS sequence"/>
</dbReference>
<feature type="domain" description="Radical SAM core" evidence="16">
    <location>
        <begin position="36"/>
        <end position="270"/>
    </location>
</feature>
<dbReference type="InterPro" id="IPR006638">
    <property type="entry name" value="Elp3/MiaA/NifB-like_rSAM"/>
</dbReference>
<dbReference type="InterPro" id="IPR013785">
    <property type="entry name" value="Aldolase_TIM"/>
</dbReference>
<dbReference type="SFLD" id="SFLDF00281">
    <property type="entry name" value="FeMo_cofactor_biosynthesis_pro"/>
    <property type="match status" value="1"/>
</dbReference>
<dbReference type="InterPro" id="IPR058240">
    <property type="entry name" value="rSAM_sf"/>
</dbReference>
<evidence type="ECO:0000256" key="15">
    <source>
        <dbReference type="SAM" id="MobiDB-lite"/>
    </source>
</evidence>
<dbReference type="SUPFAM" id="SSF102114">
    <property type="entry name" value="Radical SAM enzymes"/>
    <property type="match status" value="1"/>
</dbReference>
<dbReference type="GO" id="GO:0051539">
    <property type="term" value="F:4 iron, 4 sulfur cluster binding"/>
    <property type="evidence" value="ECO:0007669"/>
    <property type="project" value="UniProtKB-KW"/>
</dbReference>
<keyword evidence="6" id="KW-0004">4Fe-4S</keyword>
<proteinExistence type="inferred from homology"/>
<dbReference type="SMART" id="SM00729">
    <property type="entry name" value="Elp3"/>
    <property type="match status" value="1"/>
</dbReference>
<evidence type="ECO:0000256" key="6">
    <source>
        <dbReference type="ARBA" id="ARBA00022485"/>
    </source>
</evidence>
<dbReference type="GO" id="GO:0046872">
    <property type="term" value="F:metal ion binding"/>
    <property type="evidence" value="ECO:0007669"/>
    <property type="project" value="UniProtKB-KW"/>
</dbReference>
<name>A0A1I6EDD5_9FIRM</name>
<keyword evidence="10" id="KW-0411">Iron-sulfur</keyword>
<comment type="function">
    <text evidence="2">Involved in the biosynthesis of the iron-molybdenum cofactor (FeMo-co or M-cluster) found in the dinitrogenase enzyme of the nitrogenase complex in nitrogen-fixing microorganisms. NifB catalyzes the crucial step of radical SAM-dependent carbide insertion that occurs concomitant with the insertion of a 9th sulfur and the rearrangement/coupling of two [4Fe-4S] clusters into a [8Fe-9S-C] cluster, the precursor to the M-cluster.</text>
</comment>
<keyword evidence="11" id="KW-0535">Nitrogen fixation</keyword>
<dbReference type="SFLD" id="SFLDG01068">
    <property type="entry name" value="FeMo_cofactor_biosynthesis_pro"/>
    <property type="match status" value="1"/>
</dbReference>
<protein>
    <recommendedName>
        <fullName evidence="5">FeMo cofactor biosynthesis protein NifB</fullName>
    </recommendedName>
    <alternativeName>
        <fullName evidence="14">Nitrogenase cofactor maturase NifB</fullName>
    </alternativeName>
    <alternativeName>
        <fullName evidence="13">Radical SAM assemblase NifB</fullName>
    </alternativeName>
</protein>
<evidence type="ECO:0000256" key="3">
    <source>
        <dbReference type="ARBA" id="ARBA00005155"/>
    </source>
</evidence>
<evidence type="ECO:0000313" key="17">
    <source>
        <dbReference type="EMBL" id="SFR15531.1"/>
    </source>
</evidence>
<comment type="cofactor">
    <cofactor evidence="1">
        <name>[4Fe-4S] cluster</name>
        <dbReference type="ChEBI" id="CHEBI:49883"/>
    </cofactor>
</comment>
<keyword evidence="18" id="KW-1185">Reference proteome</keyword>
<dbReference type="EMBL" id="FOYM01000036">
    <property type="protein sequence ID" value="SFR15531.1"/>
    <property type="molecule type" value="Genomic_DNA"/>
</dbReference>
<evidence type="ECO:0000313" key="18">
    <source>
        <dbReference type="Proteomes" id="UP000199584"/>
    </source>
</evidence>
<comment type="pathway">
    <text evidence="3">Cofactor biosynthesis; Fe-Mo cofactor biosynthesis.</text>
</comment>
<evidence type="ECO:0000256" key="14">
    <source>
        <dbReference type="ARBA" id="ARBA00032102"/>
    </source>
</evidence>
<dbReference type="SFLD" id="SFLDG01067">
    <property type="entry name" value="SPASM/twitch_domain_containing"/>
    <property type="match status" value="1"/>
</dbReference>
<dbReference type="InterPro" id="IPR007197">
    <property type="entry name" value="rSAM"/>
</dbReference>
<dbReference type="GO" id="GO:0016829">
    <property type="term" value="F:lyase activity"/>
    <property type="evidence" value="ECO:0007669"/>
    <property type="project" value="UniProtKB-KW"/>
</dbReference>
<dbReference type="SFLD" id="SFLDS00029">
    <property type="entry name" value="Radical_SAM"/>
    <property type="match status" value="1"/>
</dbReference>
<dbReference type="Pfam" id="PF04055">
    <property type="entry name" value="Radical_SAM"/>
    <property type="match status" value="1"/>
</dbReference>
<dbReference type="UniPathway" id="UPA00782"/>
<evidence type="ECO:0000256" key="1">
    <source>
        <dbReference type="ARBA" id="ARBA00001966"/>
    </source>
</evidence>
<dbReference type="Gene3D" id="3.20.20.70">
    <property type="entry name" value="Aldolase class I"/>
    <property type="match status" value="1"/>
</dbReference>
<dbReference type="STRING" id="39060.SAMN05660706_1366"/>
<evidence type="ECO:0000256" key="4">
    <source>
        <dbReference type="ARBA" id="ARBA00006804"/>
    </source>
</evidence>
<keyword evidence="12" id="KW-0456">Lyase</keyword>
<dbReference type="NCBIfam" id="TIGR01290">
    <property type="entry name" value="nifB"/>
    <property type="match status" value="1"/>
</dbReference>
<dbReference type="PANTHER" id="PTHR43787:SF13">
    <property type="entry name" value="FEMO COFACTOR BIOSYNTHESIS PROTEIN NIFB"/>
    <property type="match status" value="1"/>
</dbReference>
<dbReference type="CDD" id="cd01335">
    <property type="entry name" value="Radical_SAM"/>
    <property type="match status" value="1"/>
</dbReference>
<evidence type="ECO:0000256" key="13">
    <source>
        <dbReference type="ARBA" id="ARBA00030926"/>
    </source>
</evidence>
<comment type="similarity">
    <text evidence="4">Belongs to the radical SAM superfamily. NifB family.</text>
</comment>
<evidence type="ECO:0000256" key="2">
    <source>
        <dbReference type="ARBA" id="ARBA00003522"/>
    </source>
</evidence>
<evidence type="ECO:0000256" key="11">
    <source>
        <dbReference type="ARBA" id="ARBA00023231"/>
    </source>
</evidence>
<dbReference type="AlphaFoldDB" id="A0A1I6EDD5"/>
<gene>
    <name evidence="17" type="ORF">SAMN05660706_1366</name>
</gene>
<dbReference type="PANTHER" id="PTHR43787">
    <property type="entry name" value="FEMO COFACTOR BIOSYNTHESIS PROTEIN NIFB-RELATED"/>
    <property type="match status" value="1"/>
</dbReference>
<reference evidence="18" key="1">
    <citation type="submission" date="2016-10" db="EMBL/GenBank/DDBJ databases">
        <authorList>
            <person name="Varghese N."/>
            <person name="Submissions S."/>
        </authorList>
    </citation>
    <scope>NUCLEOTIDE SEQUENCE [LARGE SCALE GENOMIC DNA]</scope>
    <source>
        <strain evidence="18">DSM 3669</strain>
    </source>
</reference>
<keyword evidence="9" id="KW-0408">Iron</keyword>